<organism evidence="1 2">
    <name type="scientific">Escallonia rubra</name>
    <dbReference type="NCBI Taxonomy" id="112253"/>
    <lineage>
        <taxon>Eukaryota</taxon>
        <taxon>Viridiplantae</taxon>
        <taxon>Streptophyta</taxon>
        <taxon>Embryophyta</taxon>
        <taxon>Tracheophyta</taxon>
        <taxon>Spermatophyta</taxon>
        <taxon>Magnoliopsida</taxon>
        <taxon>eudicotyledons</taxon>
        <taxon>Gunneridae</taxon>
        <taxon>Pentapetalae</taxon>
        <taxon>asterids</taxon>
        <taxon>campanulids</taxon>
        <taxon>Escalloniales</taxon>
        <taxon>Escalloniaceae</taxon>
        <taxon>Escallonia</taxon>
    </lineage>
</organism>
<evidence type="ECO:0000313" key="1">
    <source>
        <dbReference type="EMBL" id="KAK2967916.1"/>
    </source>
</evidence>
<dbReference type="AlphaFoldDB" id="A0AA88QU16"/>
<feature type="non-terminal residue" evidence="1">
    <location>
        <position position="106"/>
    </location>
</feature>
<dbReference type="Proteomes" id="UP001187471">
    <property type="component" value="Unassembled WGS sequence"/>
</dbReference>
<accession>A0AA88QU16</accession>
<name>A0AA88QU16_9ASTE</name>
<gene>
    <name evidence="1" type="ORF">RJ640_010526</name>
</gene>
<sequence>VNQLVDVPPMPGDVVVNIGRTFSSGKSNVHLCSIVLLLISIFGAEEGLISSDKFIRRSTEYSQTVQVQEYQLHASLARGFFRYQSHRHTLRSCYPKRICPSIGQQR</sequence>
<comment type="caution">
    <text evidence="1">The sequence shown here is derived from an EMBL/GenBank/DDBJ whole genome shotgun (WGS) entry which is preliminary data.</text>
</comment>
<reference evidence="1" key="1">
    <citation type="submission" date="2022-12" db="EMBL/GenBank/DDBJ databases">
        <title>Draft genome assemblies for two species of Escallonia (Escalloniales).</title>
        <authorList>
            <person name="Chanderbali A."/>
            <person name="Dervinis C."/>
            <person name="Anghel I."/>
            <person name="Soltis D."/>
            <person name="Soltis P."/>
            <person name="Zapata F."/>
        </authorList>
    </citation>
    <scope>NUCLEOTIDE SEQUENCE</scope>
    <source>
        <strain evidence="1">UCBG92.1500</strain>
        <tissue evidence="1">Leaf</tissue>
    </source>
</reference>
<protein>
    <submittedName>
        <fullName evidence="1">Uncharacterized protein</fullName>
    </submittedName>
</protein>
<proteinExistence type="predicted"/>
<dbReference type="EMBL" id="JAVXUO010002974">
    <property type="protein sequence ID" value="KAK2967916.1"/>
    <property type="molecule type" value="Genomic_DNA"/>
</dbReference>
<evidence type="ECO:0000313" key="2">
    <source>
        <dbReference type="Proteomes" id="UP001187471"/>
    </source>
</evidence>
<keyword evidence="2" id="KW-1185">Reference proteome</keyword>